<dbReference type="InterPro" id="IPR005215">
    <property type="entry name" value="Trig_fac"/>
</dbReference>
<evidence type="ECO:0000256" key="5">
    <source>
        <dbReference type="ARBA" id="ARBA00016902"/>
    </source>
</evidence>
<dbReference type="Pfam" id="PF05697">
    <property type="entry name" value="Trigger_N"/>
    <property type="match status" value="1"/>
</dbReference>
<dbReference type="InterPro" id="IPR037041">
    <property type="entry name" value="Trigger_fac_C_sf"/>
</dbReference>
<reference evidence="12 13" key="1">
    <citation type="submission" date="2017-08" db="EMBL/GenBank/DDBJ databases">
        <title>The whole genome shortgun sequences of strain Leeuwenhoekiella nanhaiensis G18 from the South China Sea.</title>
        <authorList>
            <person name="Liu Q."/>
        </authorList>
    </citation>
    <scope>NUCLEOTIDE SEQUENCE [LARGE SCALE GENOMIC DNA]</scope>
    <source>
        <strain evidence="12 13">G18</strain>
    </source>
</reference>
<dbReference type="GO" id="GO:0044183">
    <property type="term" value="F:protein folding chaperone"/>
    <property type="evidence" value="ECO:0007669"/>
    <property type="project" value="TreeGrafter"/>
</dbReference>
<evidence type="ECO:0000313" key="12">
    <source>
        <dbReference type="EMBL" id="PHQ31179.1"/>
    </source>
</evidence>
<dbReference type="InterPro" id="IPR036611">
    <property type="entry name" value="Trigger_fac_ribosome-bd_sf"/>
</dbReference>
<evidence type="ECO:0000256" key="9">
    <source>
        <dbReference type="ARBA" id="ARBA00029986"/>
    </source>
</evidence>
<dbReference type="PANTHER" id="PTHR30560">
    <property type="entry name" value="TRIGGER FACTOR CHAPERONE AND PEPTIDYL-PROLYL CIS/TRANS ISOMERASE"/>
    <property type="match status" value="1"/>
</dbReference>
<dbReference type="GO" id="GO:0043022">
    <property type="term" value="F:ribosome binding"/>
    <property type="evidence" value="ECO:0007669"/>
    <property type="project" value="TreeGrafter"/>
</dbReference>
<dbReference type="GO" id="GO:0003755">
    <property type="term" value="F:peptidyl-prolyl cis-trans isomerase activity"/>
    <property type="evidence" value="ECO:0007669"/>
    <property type="project" value="UniProtKB-KW"/>
</dbReference>
<dbReference type="RefSeq" id="WP_099644719.1">
    <property type="nucleotide sequence ID" value="NZ_KZ319287.1"/>
</dbReference>
<organism evidence="12 13">
    <name type="scientific">Leeuwenhoekiella nanhaiensis</name>
    <dbReference type="NCBI Taxonomy" id="1655491"/>
    <lineage>
        <taxon>Bacteria</taxon>
        <taxon>Pseudomonadati</taxon>
        <taxon>Bacteroidota</taxon>
        <taxon>Flavobacteriia</taxon>
        <taxon>Flavobacteriales</taxon>
        <taxon>Flavobacteriaceae</taxon>
        <taxon>Leeuwenhoekiella</taxon>
    </lineage>
</organism>
<dbReference type="PIRSF" id="PIRSF003095">
    <property type="entry name" value="Trigger_factor"/>
    <property type="match status" value="1"/>
</dbReference>
<dbReference type="GO" id="GO:0051083">
    <property type="term" value="P:'de novo' cotranslational protein folding"/>
    <property type="evidence" value="ECO:0007669"/>
    <property type="project" value="TreeGrafter"/>
</dbReference>
<keyword evidence="13" id="KW-1185">Reference proteome</keyword>
<comment type="caution">
    <text evidence="12">The sequence shown here is derived from an EMBL/GenBank/DDBJ whole genome shotgun (WGS) entry which is preliminary data.</text>
</comment>
<protein>
    <recommendedName>
        <fullName evidence="5">Trigger factor</fullName>
        <ecNumber evidence="4">5.2.1.8</ecNumber>
    </recommendedName>
    <alternativeName>
        <fullName evidence="9">PPIase</fullName>
    </alternativeName>
</protein>
<dbReference type="SUPFAM" id="SSF109998">
    <property type="entry name" value="Triger factor/SurA peptide-binding domain-like"/>
    <property type="match status" value="1"/>
</dbReference>
<dbReference type="Gene3D" id="3.30.70.1050">
    <property type="entry name" value="Trigger factor ribosome-binding domain"/>
    <property type="match status" value="1"/>
</dbReference>
<dbReference type="OrthoDB" id="9767721at2"/>
<keyword evidence="8" id="KW-0413">Isomerase</keyword>
<name>A0A2G1VXM1_9FLAO</name>
<dbReference type="EC" id="5.2.1.8" evidence="4"/>
<evidence type="ECO:0000256" key="8">
    <source>
        <dbReference type="ARBA" id="ARBA00023235"/>
    </source>
</evidence>
<dbReference type="GO" id="GO:0005737">
    <property type="term" value="C:cytoplasm"/>
    <property type="evidence" value="ECO:0007669"/>
    <property type="project" value="UniProtKB-SubCell"/>
</dbReference>
<evidence type="ECO:0000313" key="13">
    <source>
        <dbReference type="Proteomes" id="UP000229433"/>
    </source>
</evidence>
<evidence type="ECO:0000259" key="11">
    <source>
        <dbReference type="Pfam" id="PF05698"/>
    </source>
</evidence>
<keyword evidence="6" id="KW-0697">Rotamase</keyword>
<evidence type="ECO:0000259" key="10">
    <source>
        <dbReference type="Pfam" id="PF05697"/>
    </source>
</evidence>
<sequence>MNITRENIDELNAVLKVDIAKDDYSEKVQKVLKDYRKSANIPGFRKGHVPMGLVQKQYGKAVKVDEVNKLLQDNLQKYLTEEKLDVLGNPLPKGQDGLNWDEDNYTFEFELGLSPKFEVDLQPKEAITSYKIVVDDKMLDNQIKTIQKQYGKITSKQEVEAGDEVSGTFVNEEADLDKKTTFEVDKLKGKANTSAFMGAKVGDVITVTTKGLFAEAGDYRAYLGLSEEEAKEQNLEVSFTIAEVNHREPADLDQELFDKLYGKGVVTSVTELREKIKEEGEAQFQQQSDQQLLNDVTEKLIENTKFDLPAEFLRKWIQQSGEKELTFEEAAEEYERSEKGLRYQLIEGKIIADNNLQITFEEIKAYAKDMIKAQMAQYGQANPADEELEGIAARILSNQDEVRRLSEQLMNKKLLDFFKENVKLKEKEVTFDEFVKEVYN</sequence>
<accession>A0A2G1VXM1</accession>
<dbReference type="InterPro" id="IPR027304">
    <property type="entry name" value="Trigger_fact/SurA_dom_sf"/>
</dbReference>
<dbReference type="GO" id="GO:0043335">
    <property type="term" value="P:protein unfolding"/>
    <property type="evidence" value="ECO:0007669"/>
    <property type="project" value="TreeGrafter"/>
</dbReference>
<dbReference type="Proteomes" id="UP000229433">
    <property type="component" value="Unassembled WGS sequence"/>
</dbReference>
<gene>
    <name evidence="12" type="primary">tig</name>
    <name evidence="12" type="ORF">CJ305_02880</name>
</gene>
<comment type="similarity">
    <text evidence="3">Belongs to the FKBP-type PPIase family. Tig subfamily.</text>
</comment>
<comment type="subcellular location">
    <subcellularLocation>
        <location evidence="2">Cytoplasm</location>
    </subcellularLocation>
</comment>
<keyword evidence="7" id="KW-0143">Chaperone</keyword>
<evidence type="ECO:0000256" key="3">
    <source>
        <dbReference type="ARBA" id="ARBA00005464"/>
    </source>
</evidence>
<evidence type="ECO:0000256" key="7">
    <source>
        <dbReference type="ARBA" id="ARBA00023186"/>
    </source>
</evidence>
<feature type="domain" description="Trigger factor C-terminal" evidence="11">
    <location>
        <begin position="268"/>
        <end position="379"/>
    </location>
</feature>
<dbReference type="Gene3D" id="1.10.3120.10">
    <property type="entry name" value="Trigger factor, C-terminal domain"/>
    <property type="match status" value="1"/>
</dbReference>
<dbReference type="GO" id="GO:0015031">
    <property type="term" value="P:protein transport"/>
    <property type="evidence" value="ECO:0007669"/>
    <property type="project" value="InterPro"/>
</dbReference>
<evidence type="ECO:0000256" key="1">
    <source>
        <dbReference type="ARBA" id="ARBA00000971"/>
    </source>
</evidence>
<dbReference type="EMBL" id="NQXA01000001">
    <property type="protein sequence ID" value="PHQ31179.1"/>
    <property type="molecule type" value="Genomic_DNA"/>
</dbReference>
<dbReference type="InterPro" id="IPR008880">
    <property type="entry name" value="Trigger_fac_C"/>
</dbReference>
<dbReference type="PANTHER" id="PTHR30560:SF3">
    <property type="entry name" value="TRIGGER FACTOR-LIKE PROTEIN TIG, CHLOROPLASTIC"/>
    <property type="match status" value="1"/>
</dbReference>
<dbReference type="InterPro" id="IPR008881">
    <property type="entry name" value="Trigger_fac_ribosome-bd_bac"/>
</dbReference>
<dbReference type="Pfam" id="PF05698">
    <property type="entry name" value="Trigger_C"/>
    <property type="match status" value="1"/>
</dbReference>
<comment type="catalytic activity">
    <reaction evidence="1">
        <text>[protein]-peptidylproline (omega=180) = [protein]-peptidylproline (omega=0)</text>
        <dbReference type="Rhea" id="RHEA:16237"/>
        <dbReference type="Rhea" id="RHEA-COMP:10747"/>
        <dbReference type="Rhea" id="RHEA-COMP:10748"/>
        <dbReference type="ChEBI" id="CHEBI:83833"/>
        <dbReference type="ChEBI" id="CHEBI:83834"/>
        <dbReference type="EC" id="5.2.1.8"/>
    </reaction>
</comment>
<evidence type="ECO:0000256" key="4">
    <source>
        <dbReference type="ARBA" id="ARBA00013194"/>
    </source>
</evidence>
<dbReference type="NCBIfam" id="TIGR00115">
    <property type="entry name" value="tig"/>
    <property type="match status" value="1"/>
</dbReference>
<feature type="domain" description="Trigger factor ribosome-binding bacterial" evidence="10">
    <location>
        <begin position="1"/>
        <end position="146"/>
    </location>
</feature>
<proteinExistence type="inferred from homology"/>
<evidence type="ECO:0000256" key="6">
    <source>
        <dbReference type="ARBA" id="ARBA00023110"/>
    </source>
</evidence>
<evidence type="ECO:0000256" key="2">
    <source>
        <dbReference type="ARBA" id="ARBA00004496"/>
    </source>
</evidence>
<dbReference type="SUPFAM" id="SSF102735">
    <property type="entry name" value="Trigger factor ribosome-binding domain"/>
    <property type="match status" value="1"/>
</dbReference>
<dbReference type="AlphaFoldDB" id="A0A2G1VXM1"/>